<reference evidence="2" key="1">
    <citation type="submission" date="2019-06" db="EMBL/GenBank/DDBJ databases">
        <authorList>
            <person name="Zheng W."/>
        </authorList>
    </citation>
    <scope>NUCLEOTIDE SEQUENCE</scope>
    <source>
        <strain evidence="2">QDHG01</strain>
    </source>
</reference>
<feature type="compositionally biased region" description="Basic and acidic residues" evidence="1">
    <location>
        <begin position="106"/>
        <end position="119"/>
    </location>
</feature>
<dbReference type="OrthoDB" id="10658186at2759"/>
<dbReference type="Proteomes" id="UP000785679">
    <property type="component" value="Unassembled WGS sequence"/>
</dbReference>
<feature type="compositionally biased region" description="Polar residues" evidence="1">
    <location>
        <begin position="69"/>
        <end position="105"/>
    </location>
</feature>
<name>A0A8J8NQX6_HALGN</name>
<feature type="region of interest" description="Disordered" evidence="1">
    <location>
        <begin position="279"/>
        <end position="300"/>
    </location>
</feature>
<accession>A0A8J8NQX6</accession>
<proteinExistence type="predicted"/>
<dbReference type="AlphaFoldDB" id="A0A8J8NQX6"/>
<feature type="compositionally biased region" description="Basic and acidic residues" evidence="1">
    <location>
        <begin position="52"/>
        <end position="68"/>
    </location>
</feature>
<feature type="compositionally biased region" description="Polar residues" evidence="1">
    <location>
        <begin position="288"/>
        <end position="300"/>
    </location>
</feature>
<sequence>MTITNLTLNIIQMRVSIQPPKEEKLKNYFNQPAPQISARRSTHALQLTALKSQRERTSKLDPITERSRNTQFTRQSVQGQFNTVQGPQNRQSKIQIRRGTISTSRNSEKFDESRFKSQDNGKVSASSTSSSSDDSLLNGDIDIEDLLKPMKQTKLGGRKPRDDEYDCFDSPEAKRITYRENLKLQVKRKAIKEYQRIEEMFPVEHLINKKPRRGVKVLDFQQIQKDVLIREELRQKAKESQFLIPKMAVIEESNRNHQLSMSSYFHKGKFTLEGIRTPQGEISSSSSEQSAPQIHMENQQDSMISDLTESPYKKLSEKELLFRVLDIHKDAMNDKKKRQAYQHKQGFLRGVLNDQALVWEMRNVASKASNYASVALIKQVHQGNEAYQSKEDRQKEQEAFTQRQLIPTASGNHFFVKSGNNLSRNRSLPQFTQQHLDVREKLMNRCESARRDLKGEMRQFSRHESQLKSFFTYQVKQEQKLNEQKVKVDEAVHFAEIMSNGQPALRKRLYERAMVEFQDEQLIQKKDQQIERYLNVDLAKQLSTRQPTIIKISQYQKRQ</sequence>
<evidence type="ECO:0000256" key="1">
    <source>
        <dbReference type="SAM" id="MobiDB-lite"/>
    </source>
</evidence>
<evidence type="ECO:0000313" key="2">
    <source>
        <dbReference type="EMBL" id="TNV79921.1"/>
    </source>
</evidence>
<feature type="compositionally biased region" description="Low complexity" evidence="1">
    <location>
        <begin position="124"/>
        <end position="135"/>
    </location>
</feature>
<protein>
    <submittedName>
        <fullName evidence="2">Uncharacterized protein</fullName>
    </submittedName>
</protein>
<evidence type="ECO:0000313" key="3">
    <source>
        <dbReference type="Proteomes" id="UP000785679"/>
    </source>
</evidence>
<keyword evidence="3" id="KW-1185">Reference proteome</keyword>
<feature type="region of interest" description="Disordered" evidence="1">
    <location>
        <begin position="52"/>
        <end position="138"/>
    </location>
</feature>
<organism evidence="2 3">
    <name type="scientific">Halteria grandinella</name>
    <dbReference type="NCBI Taxonomy" id="5974"/>
    <lineage>
        <taxon>Eukaryota</taxon>
        <taxon>Sar</taxon>
        <taxon>Alveolata</taxon>
        <taxon>Ciliophora</taxon>
        <taxon>Intramacronucleata</taxon>
        <taxon>Spirotrichea</taxon>
        <taxon>Stichotrichia</taxon>
        <taxon>Sporadotrichida</taxon>
        <taxon>Halteriidae</taxon>
        <taxon>Halteria</taxon>
    </lineage>
</organism>
<dbReference type="EMBL" id="RRYP01008227">
    <property type="protein sequence ID" value="TNV79921.1"/>
    <property type="molecule type" value="Genomic_DNA"/>
</dbReference>
<comment type="caution">
    <text evidence="2">The sequence shown here is derived from an EMBL/GenBank/DDBJ whole genome shotgun (WGS) entry which is preliminary data.</text>
</comment>
<gene>
    <name evidence="2" type="ORF">FGO68_gene17360</name>
</gene>